<feature type="domain" description="RNA polymerase sigma-70" evidence="6">
    <location>
        <begin position="479"/>
        <end position="505"/>
    </location>
</feature>
<dbReference type="NCBIfam" id="TIGR02937">
    <property type="entry name" value="sigma70-ECF"/>
    <property type="match status" value="1"/>
</dbReference>
<comment type="caution">
    <text evidence="7">The sequence shown here is derived from an EMBL/GenBank/DDBJ whole genome shotgun (WGS) entry which is preliminary data.</text>
</comment>
<dbReference type="InterPro" id="IPR009042">
    <property type="entry name" value="RNA_pol_sigma70_r1_2"/>
</dbReference>
<dbReference type="GO" id="GO:0016987">
    <property type="term" value="F:sigma factor activity"/>
    <property type="evidence" value="ECO:0007669"/>
    <property type="project" value="UniProtKB-KW"/>
</dbReference>
<dbReference type="PANTHER" id="PTHR30603:SF47">
    <property type="entry name" value="RNA POLYMERASE SIGMA FACTOR SIGD, CHLOROPLASTIC"/>
    <property type="match status" value="1"/>
</dbReference>
<gene>
    <name evidence="7" type="ORF">JD81_04491</name>
</gene>
<dbReference type="InterPro" id="IPR014284">
    <property type="entry name" value="RNA_pol_sigma-70_dom"/>
</dbReference>
<dbReference type="Proteomes" id="UP000319728">
    <property type="component" value="Unassembled WGS sequence"/>
</dbReference>
<dbReference type="Pfam" id="PF04539">
    <property type="entry name" value="Sigma70_r3"/>
    <property type="match status" value="1"/>
</dbReference>
<dbReference type="Gene3D" id="1.10.601.10">
    <property type="entry name" value="RNA Polymerase Primary Sigma Factor"/>
    <property type="match status" value="1"/>
</dbReference>
<dbReference type="Pfam" id="PF00140">
    <property type="entry name" value="Sigma70_r1_2"/>
    <property type="match status" value="1"/>
</dbReference>
<evidence type="ECO:0000256" key="3">
    <source>
        <dbReference type="ARBA" id="ARBA00023125"/>
    </source>
</evidence>
<dbReference type="InterPro" id="IPR007627">
    <property type="entry name" value="RNA_pol_sigma70_r2"/>
</dbReference>
<evidence type="ECO:0000256" key="1">
    <source>
        <dbReference type="ARBA" id="ARBA00023015"/>
    </source>
</evidence>
<dbReference type="GO" id="GO:0003677">
    <property type="term" value="F:DNA binding"/>
    <property type="evidence" value="ECO:0007669"/>
    <property type="project" value="UniProtKB-KW"/>
</dbReference>
<evidence type="ECO:0000256" key="4">
    <source>
        <dbReference type="ARBA" id="ARBA00023163"/>
    </source>
</evidence>
<dbReference type="Pfam" id="PF04545">
    <property type="entry name" value="Sigma70_r4"/>
    <property type="match status" value="1"/>
</dbReference>
<feature type="region of interest" description="Disordered" evidence="5">
    <location>
        <begin position="65"/>
        <end position="113"/>
    </location>
</feature>
<keyword evidence="8" id="KW-1185">Reference proteome</keyword>
<dbReference type="InterPro" id="IPR036388">
    <property type="entry name" value="WH-like_DNA-bd_sf"/>
</dbReference>
<organism evidence="7 8">
    <name type="scientific">Micromonospora sagamiensis</name>
    <dbReference type="NCBI Taxonomy" id="47875"/>
    <lineage>
        <taxon>Bacteria</taxon>
        <taxon>Bacillati</taxon>
        <taxon>Actinomycetota</taxon>
        <taxon>Actinomycetes</taxon>
        <taxon>Micromonosporales</taxon>
        <taxon>Micromonosporaceae</taxon>
        <taxon>Micromonospora</taxon>
    </lineage>
</organism>
<sequence length="534" mass="59093">MAAVARSFASPSANVSAILVDELRGILDRNGRHRAQSLVADFVVRHRLNHNDVDALLVMLTRQPVSTAPPSRSENQAPASPGPDSAPTEEPDAAECDPPTSAGGEDDTAQPRHEETLDDGLDWMFGDVPEQPVALASDDKVQGAFDDLLGDWTRTGGKLTRAEVALLVTRRALSAEQHGELLRLLKEAGVELPASADARPVSSAAKGYELHGDTVRQYLRSIGRYPLIGAQREVELWSLMRQGEAARRTLEAGWNDLPREERRSLRDRAEDGRDAHAELVCANLRLVVSIAKANHYNRGGVEFADRIQDGNLGLMHAADLFDGSKGFKFSTYATWWIRQSIERGIANHGRTIRLPVYVREQMLKVDKAARRLTDRLDREPTLTELAEETGLEPGRVQAVLDHLRPLLSLDQLFGDEGDLRLSDVLADEQERDGRTDPAEIVGHMMFRADVDRTLREVLPERTVNVLRRRFGLGTGIQETLDDIGADYGVTRERIRQIQGKAMTTLREDERVLALREYVTDAPVVESGDAAEGKA</sequence>
<dbReference type="PANTHER" id="PTHR30603">
    <property type="entry name" value="RNA POLYMERASE SIGMA FACTOR RPO"/>
    <property type="match status" value="1"/>
</dbReference>
<keyword evidence="3" id="KW-0238">DNA-binding</keyword>
<dbReference type="InterPro" id="IPR007630">
    <property type="entry name" value="RNA_pol_sigma70_r4"/>
</dbReference>
<dbReference type="InterPro" id="IPR050239">
    <property type="entry name" value="Sigma-70_RNA_pol_init_factors"/>
</dbReference>
<dbReference type="Gene3D" id="1.10.10.10">
    <property type="entry name" value="Winged helix-like DNA-binding domain superfamily/Winged helix DNA-binding domain"/>
    <property type="match status" value="2"/>
</dbReference>
<dbReference type="PRINTS" id="PR00046">
    <property type="entry name" value="SIGMA70FCT"/>
</dbReference>
<dbReference type="SUPFAM" id="SSF88659">
    <property type="entry name" value="Sigma3 and sigma4 domains of RNA polymerase sigma factors"/>
    <property type="match status" value="2"/>
</dbReference>
<dbReference type="PROSITE" id="PS00716">
    <property type="entry name" value="SIGMA70_2"/>
    <property type="match status" value="1"/>
</dbReference>
<dbReference type="Pfam" id="PF04542">
    <property type="entry name" value="Sigma70_r2"/>
    <property type="match status" value="1"/>
</dbReference>
<evidence type="ECO:0000256" key="5">
    <source>
        <dbReference type="SAM" id="MobiDB-lite"/>
    </source>
</evidence>
<dbReference type="AlphaFoldDB" id="A0A562WL72"/>
<evidence type="ECO:0000313" key="7">
    <source>
        <dbReference type="EMBL" id="TWJ30942.1"/>
    </source>
</evidence>
<dbReference type="InterPro" id="IPR013324">
    <property type="entry name" value="RNA_pol_sigma_r3/r4-like"/>
</dbReference>
<keyword evidence="2" id="KW-0731">Sigma factor</keyword>
<dbReference type="RefSeq" id="WP_186500012.1">
    <property type="nucleotide sequence ID" value="NZ_JBHMCB010000001.1"/>
</dbReference>
<keyword evidence="1" id="KW-0805">Transcription regulation</keyword>
<evidence type="ECO:0000259" key="6">
    <source>
        <dbReference type="PROSITE" id="PS00716"/>
    </source>
</evidence>
<feature type="compositionally biased region" description="Polar residues" evidence="5">
    <location>
        <begin position="65"/>
        <end position="78"/>
    </location>
</feature>
<dbReference type="SUPFAM" id="SSF88946">
    <property type="entry name" value="Sigma2 domain of RNA polymerase sigma factors"/>
    <property type="match status" value="1"/>
</dbReference>
<dbReference type="GO" id="GO:0006352">
    <property type="term" value="P:DNA-templated transcription initiation"/>
    <property type="evidence" value="ECO:0007669"/>
    <property type="project" value="InterPro"/>
</dbReference>
<dbReference type="InterPro" id="IPR013325">
    <property type="entry name" value="RNA_pol_sigma_r2"/>
</dbReference>
<protein>
    <submittedName>
        <fullName evidence="7">RNA polymerase sigma factor (Sigma-70 family)</fullName>
    </submittedName>
</protein>
<dbReference type="EMBL" id="VLLP01000001">
    <property type="protein sequence ID" value="TWJ30942.1"/>
    <property type="molecule type" value="Genomic_DNA"/>
</dbReference>
<dbReference type="InterPro" id="IPR000943">
    <property type="entry name" value="RNA_pol_sigma70"/>
</dbReference>
<evidence type="ECO:0000313" key="8">
    <source>
        <dbReference type="Proteomes" id="UP000319728"/>
    </source>
</evidence>
<evidence type="ECO:0000256" key="2">
    <source>
        <dbReference type="ARBA" id="ARBA00023082"/>
    </source>
</evidence>
<accession>A0A562WL72</accession>
<keyword evidence="4" id="KW-0804">Transcription</keyword>
<proteinExistence type="predicted"/>
<reference evidence="7 8" key="1">
    <citation type="submission" date="2019-07" db="EMBL/GenBank/DDBJ databases">
        <title>R&amp;d 2014.</title>
        <authorList>
            <person name="Klenk H.-P."/>
        </authorList>
    </citation>
    <scope>NUCLEOTIDE SEQUENCE [LARGE SCALE GENOMIC DNA]</scope>
    <source>
        <strain evidence="7 8">DSM 43912</strain>
    </source>
</reference>
<name>A0A562WL72_9ACTN</name>
<dbReference type="InterPro" id="IPR007624">
    <property type="entry name" value="RNA_pol_sigma70_r3"/>
</dbReference>